<evidence type="ECO:0000313" key="2">
    <source>
        <dbReference type="EMBL" id="ODV76201.1"/>
    </source>
</evidence>
<gene>
    <name evidence="2" type="ORF">CYBJADRAFT_165522</name>
</gene>
<organism evidence="2 3">
    <name type="scientific">Cyberlindnera jadinii (strain ATCC 18201 / CBS 1600 / BCRC 20928 / JCM 3617 / NBRC 0987 / NRRL Y-1542)</name>
    <name type="common">Torula yeast</name>
    <name type="synonym">Candida utilis</name>
    <dbReference type="NCBI Taxonomy" id="983966"/>
    <lineage>
        <taxon>Eukaryota</taxon>
        <taxon>Fungi</taxon>
        <taxon>Dikarya</taxon>
        <taxon>Ascomycota</taxon>
        <taxon>Saccharomycotina</taxon>
        <taxon>Saccharomycetes</taxon>
        <taxon>Phaffomycetales</taxon>
        <taxon>Phaffomycetaceae</taxon>
        <taxon>Cyberlindnera</taxon>
    </lineage>
</organism>
<protein>
    <submittedName>
        <fullName evidence="2">Uncharacterized protein</fullName>
    </submittedName>
</protein>
<sequence>MCGHRYFITVILGFGDWFTVSYQTIIKFELKNRKPGEVAFSTPDEHWVMMPF</sequence>
<keyword evidence="3" id="KW-1185">Reference proteome</keyword>
<dbReference type="Proteomes" id="UP000094389">
    <property type="component" value="Unassembled WGS sequence"/>
</dbReference>
<evidence type="ECO:0000313" key="3">
    <source>
        <dbReference type="Proteomes" id="UP000094389"/>
    </source>
</evidence>
<dbReference type="GeneID" id="30988475"/>
<dbReference type="RefSeq" id="XP_020073240.1">
    <property type="nucleotide sequence ID" value="XM_020214079.1"/>
</dbReference>
<keyword evidence="1" id="KW-0812">Transmembrane</keyword>
<proteinExistence type="predicted"/>
<feature type="non-terminal residue" evidence="2">
    <location>
        <position position="52"/>
    </location>
</feature>
<dbReference type="EMBL" id="KV453925">
    <property type="protein sequence ID" value="ODV76201.1"/>
    <property type="molecule type" value="Genomic_DNA"/>
</dbReference>
<feature type="transmembrane region" description="Helical" evidence="1">
    <location>
        <begin position="6"/>
        <end position="25"/>
    </location>
</feature>
<keyword evidence="1" id="KW-1133">Transmembrane helix</keyword>
<reference evidence="2 3" key="1">
    <citation type="journal article" date="2016" name="Proc. Natl. Acad. Sci. U.S.A.">
        <title>Comparative genomics of biotechnologically important yeasts.</title>
        <authorList>
            <person name="Riley R."/>
            <person name="Haridas S."/>
            <person name="Wolfe K.H."/>
            <person name="Lopes M.R."/>
            <person name="Hittinger C.T."/>
            <person name="Goeker M."/>
            <person name="Salamov A.A."/>
            <person name="Wisecaver J.H."/>
            <person name="Long T.M."/>
            <person name="Calvey C.H."/>
            <person name="Aerts A.L."/>
            <person name="Barry K.W."/>
            <person name="Choi C."/>
            <person name="Clum A."/>
            <person name="Coughlan A.Y."/>
            <person name="Deshpande S."/>
            <person name="Douglass A.P."/>
            <person name="Hanson S.J."/>
            <person name="Klenk H.-P."/>
            <person name="LaButti K.M."/>
            <person name="Lapidus A."/>
            <person name="Lindquist E.A."/>
            <person name="Lipzen A.M."/>
            <person name="Meier-Kolthoff J.P."/>
            <person name="Ohm R.A."/>
            <person name="Otillar R.P."/>
            <person name="Pangilinan J.L."/>
            <person name="Peng Y."/>
            <person name="Rokas A."/>
            <person name="Rosa C.A."/>
            <person name="Scheuner C."/>
            <person name="Sibirny A.A."/>
            <person name="Slot J.C."/>
            <person name="Stielow J.B."/>
            <person name="Sun H."/>
            <person name="Kurtzman C.P."/>
            <person name="Blackwell M."/>
            <person name="Grigoriev I.V."/>
            <person name="Jeffries T.W."/>
        </authorList>
    </citation>
    <scope>NUCLEOTIDE SEQUENCE [LARGE SCALE GENOMIC DNA]</scope>
    <source>
        <strain evidence="3">ATCC 18201 / CBS 1600 / BCRC 20928 / JCM 3617 / NBRC 0987 / NRRL Y-1542</strain>
    </source>
</reference>
<name>A0A1E4S9M8_CYBJN</name>
<accession>A0A1E4S9M8</accession>
<evidence type="ECO:0000256" key="1">
    <source>
        <dbReference type="SAM" id="Phobius"/>
    </source>
</evidence>
<keyword evidence="1" id="KW-0472">Membrane</keyword>
<dbReference type="AlphaFoldDB" id="A0A1E4S9M8"/>